<reference evidence="1" key="1">
    <citation type="submission" date="2021-08" db="EMBL/GenBank/DDBJ databases">
        <title>Novel anaerobic bacterium isolated from sea squirt in East Sea, Republic of Korea.</title>
        <authorList>
            <person name="Nguyen T.H."/>
            <person name="Li Z."/>
            <person name="Lee Y.-J."/>
            <person name="Ko J."/>
            <person name="Kim S.-G."/>
        </authorList>
    </citation>
    <scope>NUCLEOTIDE SEQUENCE</scope>
    <source>
        <strain evidence="1">KCTC 25031</strain>
    </source>
</reference>
<gene>
    <name evidence="1" type="primary">gldN</name>
    <name evidence="1" type="ORF">K4L44_16485</name>
</gene>
<dbReference type="EMBL" id="CP081303">
    <property type="protein sequence ID" value="QZE14105.1"/>
    <property type="molecule type" value="Genomic_DNA"/>
</dbReference>
<name>A0AC61NNA8_9BACT</name>
<organism evidence="1 2">
    <name type="scientific">Halosquirtibacter laminarini</name>
    <dbReference type="NCBI Taxonomy" id="3374600"/>
    <lineage>
        <taxon>Bacteria</taxon>
        <taxon>Pseudomonadati</taxon>
        <taxon>Bacteroidota</taxon>
        <taxon>Bacteroidia</taxon>
        <taxon>Marinilabiliales</taxon>
        <taxon>Prolixibacteraceae</taxon>
        <taxon>Halosquirtibacter</taxon>
    </lineage>
</organism>
<accession>A0AC61NNA8</accession>
<proteinExistence type="predicted"/>
<evidence type="ECO:0000313" key="2">
    <source>
        <dbReference type="Proteomes" id="UP000826212"/>
    </source>
</evidence>
<protein>
    <submittedName>
        <fullName evidence="1">Gliding motility protein GldN</fullName>
    </submittedName>
</protein>
<dbReference type="Proteomes" id="UP000826212">
    <property type="component" value="Chromosome"/>
</dbReference>
<keyword evidence="2" id="KW-1185">Reference proteome</keyword>
<sequence>MKKVFFLLVALMCLGSTLVRAQYVPHITSERKPAPLPKVREADILWKKTVWRIIDLRERMNQPLYYPTKEVNGKKNLMTILFTGIEKGQFLAYDPEDGKTEFDIPLDWDQVADKLWTYSTEPYQKPFTLDQVNLGDIKQMMIKEVWFFDKQASYMQVRILGLCPILIYPKDPLDEKSPILKRRVCWIYFPNTRNVLSQSEVFNSFNDARNLSFYDVFLNRKFDGYIYQESNMYNNRPILSYAKGDKASEEAIRIENEIFNWEQDVWEY</sequence>
<evidence type="ECO:0000313" key="1">
    <source>
        <dbReference type="EMBL" id="QZE14105.1"/>
    </source>
</evidence>